<dbReference type="InterPro" id="IPR011060">
    <property type="entry name" value="RibuloseP-bd_barrel"/>
</dbReference>
<dbReference type="UniPathway" id="UPA00035">
    <property type="reaction ID" value="UER00042"/>
</dbReference>
<dbReference type="Gene3D" id="3.20.20.70">
    <property type="entry name" value="Aldolase class I"/>
    <property type="match status" value="1"/>
</dbReference>
<organism evidence="8">
    <name type="scientific">marine sediment metagenome</name>
    <dbReference type="NCBI Taxonomy" id="412755"/>
    <lineage>
        <taxon>unclassified sequences</taxon>
        <taxon>metagenomes</taxon>
        <taxon>ecological metagenomes</taxon>
    </lineage>
</organism>
<evidence type="ECO:0000256" key="4">
    <source>
        <dbReference type="ARBA" id="ARBA00022822"/>
    </source>
</evidence>
<evidence type="ECO:0000313" key="8">
    <source>
        <dbReference type="EMBL" id="KKN98439.1"/>
    </source>
</evidence>
<keyword evidence="5" id="KW-0057">Aromatic amino acid biosynthesis</keyword>
<dbReference type="InterPro" id="IPR013785">
    <property type="entry name" value="Aldolase_TIM"/>
</dbReference>
<comment type="caution">
    <text evidence="8">The sequence shown here is derived from an EMBL/GenBank/DDBJ whole genome shotgun (WGS) entry which is preliminary data.</text>
</comment>
<evidence type="ECO:0000256" key="1">
    <source>
        <dbReference type="ARBA" id="ARBA00004664"/>
    </source>
</evidence>
<accession>A0A0F9V387</accession>
<dbReference type="SUPFAM" id="SSF51366">
    <property type="entry name" value="Ribulose-phoshate binding barrel"/>
    <property type="match status" value="1"/>
</dbReference>
<keyword evidence="4" id="KW-0822">Tryptophan biosynthesis</keyword>
<dbReference type="InterPro" id="IPR001240">
    <property type="entry name" value="PRAI_dom"/>
</dbReference>
<proteinExistence type="predicted"/>
<dbReference type="GO" id="GO:0004640">
    <property type="term" value="F:phosphoribosylanthranilate isomerase activity"/>
    <property type="evidence" value="ECO:0007669"/>
    <property type="project" value="UniProtKB-EC"/>
</dbReference>
<gene>
    <name evidence="8" type="ORF">LCGC14_0145340</name>
</gene>
<evidence type="ECO:0000259" key="7">
    <source>
        <dbReference type="Pfam" id="PF00697"/>
    </source>
</evidence>
<dbReference type="EMBL" id="LAZR01000051">
    <property type="protein sequence ID" value="KKN98439.1"/>
    <property type="molecule type" value="Genomic_DNA"/>
</dbReference>
<name>A0A0F9V387_9ZZZZ</name>
<sequence length="247" mass="27855">MKLNRVTITGVDDHVSSADMYALSKKYPFVEWGILISTKQGRDRYPSSNWIGELGKWAYQLENKINLALHICGSVAKAFVEGEEISAPQWLKYFGFNPDYMGEVFSRIQINVQKYPDDLTGFAWWVDVMRNRKIDIITQHKSNTVDLWKKTAALNIRHHVLFDSSGGRGVSVLEKGLPIPITGHYCGWAGGITPENISDILEAFEQSPAGIGWIDMETGVRTDDRLDLFKVEEVLAVCEPYVRIDAG</sequence>
<evidence type="ECO:0000256" key="3">
    <source>
        <dbReference type="ARBA" id="ARBA00022605"/>
    </source>
</evidence>
<evidence type="ECO:0000256" key="6">
    <source>
        <dbReference type="ARBA" id="ARBA00023235"/>
    </source>
</evidence>
<evidence type="ECO:0000256" key="2">
    <source>
        <dbReference type="ARBA" id="ARBA00012572"/>
    </source>
</evidence>
<dbReference type="Pfam" id="PF00697">
    <property type="entry name" value="PRAI"/>
    <property type="match status" value="1"/>
</dbReference>
<keyword evidence="6" id="KW-0413">Isomerase</keyword>
<comment type="pathway">
    <text evidence="1">Amino-acid biosynthesis; L-tryptophan biosynthesis; L-tryptophan from chorismate: step 3/5.</text>
</comment>
<dbReference type="GO" id="GO:0000162">
    <property type="term" value="P:L-tryptophan biosynthetic process"/>
    <property type="evidence" value="ECO:0007669"/>
    <property type="project" value="UniProtKB-UniPathway"/>
</dbReference>
<dbReference type="EC" id="5.3.1.24" evidence="2"/>
<keyword evidence="3" id="KW-0028">Amino-acid biosynthesis</keyword>
<feature type="domain" description="N-(5'phosphoribosyl) anthranilate isomerase (PRAI)" evidence="7">
    <location>
        <begin position="134"/>
        <end position="234"/>
    </location>
</feature>
<evidence type="ECO:0000256" key="5">
    <source>
        <dbReference type="ARBA" id="ARBA00023141"/>
    </source>
</evidence>
<reference evidence="8" key="1">
    <citation type="journal article" date="2015" name="Nature">
        <title>Complex archaea that bridge the gap between prokaryotes and eukaryotes.</title>
        <authorList>
            <person name="Spang A."/>
            <person name="Saw J.H."/>
            <person name="Jorgensen S.L."/>
            <person name="Zaremba-Niedzwiedzka K."/>
            <person name="Martijn J."/>
            <person name="Lind A.E."/>
            <person name="van Eijk R."/>
            <person name="Schleper C."/>
            <person name="Guy L."/>
            <person name="Ettema T.J."/>
        </authorList>
    </citation>
    <scope>NUCLEOTIDE SEQUENCE</scope>
</reference>
<protein>
    <recommendedName>
        <fullName evidence="2">phosphoribosylanthranilate isomerase</fullName>
        <ecNumber evidence="2">5.3.1.24</ecNumber>
    </recommendedName>
</protein>
<dbReference type="AlphaFoldDB" id="A0A0F9V387"/>